<keyword evidence="2" id="KW-0932">Cytokinin signaling pathway</keyword>
<gene>
    <name evidence="3" type="primary">LOC123113215</name>
</gene>
<dbReference type="InterPro" id="IPR036641">
    <property type="entry name" value="HPT_dom_sf"/>
</dbReference>
<comment type="function">
    <text evidence="2">Functions as a two-component phosphorelay mediators between cytokinin sensor histidine kinases and response regulators (B-type ARRs). Plays an important role in propagating cytokinin signal transduction.</text>
</comment>
<dbReference type="GO" id="GO:0009736">
    <property type="term" value="P:cytokinin-activated signaling pathway"/>
    <property type="evidence" value="ECO:0000318"/>
    <property type="project" value="GO_Central"/>
</dbReference>
<dbReference type="Gene3D" id="1.20.120.160">
    <property type="entry name" value="HPT domain"/>
    <property type="match status" value="1"/>
</dbReference>
<sequence>MAAPMLNQPNGLLANMFAAGLLDDQFQELQMLQEGSAPDFIVKVVSLFCEDGERIIGEIAKLLDKPCVDYDKVGGFVHQLKGSSARSVKYHMFRTHQAAQRVALHIVGLFQLIRLGAQRVKNSCIQFQQCCQEKSRDGCLNSLQSVRNDFYDLCSMFKPHASAVPAGPGLNPKV</sequence>
<dbReference type="STRING" id="4565.A0A3B6LSR8"/>
<evidence type="ECO:0000313" key="4">
    <source>
        <dbReference type="Proteomes" id="UP000019116"/>
    </source>
</evidence>
<dbReference type="Proteomes" id="UP000019116">
    <property type="component" value="Chromosome 5B"/>
</dbReference>
<dbReference type="AlphaFoldDB" id="A0A3B6LSR8"/>
<dbReference type="OrthoDB" id="1673781at2759"/>
<dbReference type="GO" id="GO:0000160">
    <property type="term" value="P:phosphorelay signal transduction system"/>
    <property type="evidence" value="ECO:0000318"/>
    <property type="project" value="GO_Central"/>
</dbReference>
<keyword evidence="1 2" id="KW-0902">Two-component regulatory system</keyword>
<evidence type="ECO:0000256" key="1">
    <source>
        <dbReference type="ARBA" id="ARBA00023012"/>
    </source>
</evidence>
<dbReference type="Gramene" id="TraesCS5B02G378400.2">
    <property type="protein sequence ID" value="TraesCS5B02G378400.2"/>
    <property type="gene ID" value="TraesCS5B02G378400"/>
</dbReference>
<comment type="subcellular location">
    <subcellularLocation>
        <location evidence="2">Cytoplasm</location>
        <location evidence="2">Cytosol</location>
    </subcellularLocation>
    <subcellularLocation>
        <location evidence="2">Nucleus</location>
    </subcellularLocation>
</comment>
<dbReference type="EnsemblPlants" id="TraesCS5B02G378400.2">
    <property type="protein sequence ID" value="TraesCS5B02G378400.2"/>
    <property type="gene ID" value="TraesCS5B02G378400"/>
</dbReference>
<dbReference type="SMR" id="A0A3B6LSR8"/>
<reference evidence="3" key="1">
    <citation type="submission" date="2018-08" db="EMBL/GenBank/DDBJ databases">
        <authorList>
            <person name="Rossello M."/>
        </authorList>
    </citation>
    <scope>NUCLEOTIDE SEQUENCE [LARGE SCALE GENOMIC DNA]</scope>
    <source>
        <strain evidence="3">cv. Chinese Spring</strain>
    </source>
</reference>
<organism evidence="3">
    <name type="scientific">Triticum aestivum</name>
    <name type="common">Wheat</name>
    <dbReference type="NCBI Taxonomy" id="4565"/>
    <lineage>
        <taxon>Eukaryota</taxon>
        <taxon>Viridiplantae</taxon>
        <taxon>Streptophyta</taxon>
        <taxon>Embryophyta</taxon>
        <taxon>Tracheophyta</taxon>
        <taxon>Spermatophyta</taxon>
        <taxon>Magnoliopsida</taxon>
        <taxon>Liliopsida</taxon>
        <taxon>Poales</taxon>
        <taxon>Poaceae</taxon>
        <taxon>BOP clade</taxon>
        <taxon>Pooideae</taxon>
        <taxon>Triticodae</taxon>
        <taxon>Triticeae</taxon>
        <taxon>Triticinae</taxon>
        <taxon>Triticum</taxon>
    </lineage>
</organism>
<dbReference type="Gramene" id="TraesCS5B03G0948300.1">
    <property type="protein sequence ID" value="TraesCS5B03G0948300.1.CDS"/>
    <property type="gene ID" value="TraesCS5B03G0948300"/>
</dbReference>
<dbReference type="GO" id="GO:0005737">
    <property type="term" value="C:cytoplasm"/>
    <property type="evidence" value="ECO:0000318"/>
    <property type="project" value="GO_Central"/>
</dbReference>
<dbReference type="SUPFAM" id="SSF47226">
    <property type="entry name" value="Histidine-containing phosphotransfer domain, HPT domain"/>
    <property type="match status" value="2"/>
</dbReference>
<reference evidence="3" key="2">
    <citation type="submission" date="2018-10" db="UniProtKB">
        <authorList>
            <consortium name="EnsemblPlants"/>
        </authorList>
    </citation>
    <scope>IDENTIFICATION</scope>
</reference>
<dbReference type="GO" id="GO:0005634">
    <property type="term" value="C:nucleus"/>
    <property type="evidence" value="ECO:0000318"/>
    <property type="project" value="GO_Central"/>
</dbReference>
<protein>
    <recommendedName>
        <fullName evidence="2">Histidine-containing phosphotransfer protein</fullName>
    </recommendedName>
</protein>
<name>A0A3B6LSR8_WHEAT</name>
<dbReference type="GO" id="GO:0005829">
    <property type="term" value="C:cytosol"/>
    <property type="evidence" value="ECO:0007669"/>
    <property type="project" value="UniProtKB-SubCell"/>
</dbReference>
<dbReference type="PANTHER" id="PTHR28242">
    <property type="entry name" value="PHOSPHORELAY INTERMEDIATE PROTEIN YPD1"/>
    <property type="match status" value="1"/>
</dbReference>
<accession>A0A3B6LSR8</accession>
<comment type="domain">
    <text evidence="2">Histidine-containing phosphotransfer domain (HPt) contains an active histidine that mediates the phosphotransfer.</text>
</comment>
<proteinExistence type="predicted"/>
<dbReference type="Gramene" id="TraesJUL5B03G02978560.1">
    <property type="protein sequence ID" value="TraesJUL5B03G02978560.1"/>
    <property type="gene ID" value="TraesJUL5B03G02978560"/>
</dbReference>
<keyword evidence="4" id="KW-1185">Reference proteome</keyword>
<evidence type="ECO:0000313" key="3">
    <source>
        <dbReference type="EnsemblPlants" id="TraesCS5B02G378400.2"/>
    </source>
</evidence>
<dbReference type="PANTHER" id="PTHR28242:SF47">
    <property type="entry name" value="HISTIDINE-CONTAINING PHOSPHOTRANSFER PROTEIN 1"/>
    <property type="match status" value="1"/>
</dbReference>
<dbReference type="InterPro" id="IPR045871">
    <property type="entry name" value="AHP1-5/YPD1"/>
</dbReference>
<dbReference type="GO" id="GO:0043424">
    <property type="term" value="F:protein histidine kinase binding"/>
    <property type="evidence" value="ECO:0000318"/>
    <property type="project" value="GO_Central"/>
</dbReference>
<evidence type="ECO:0000256" key="2">
    <source>
        <dbReference type="RuleBase" id="RU369004"/>
    </source>
</evidence>
<dbReference type="GO" id="GO:0009927">
    <property type="term" value="F:histidine phosphotransfer kinase activity"/>
    <property type="evidence" value="ECO:0000318"/>
    <property type="project" value="GO_Central"/>
</dbReference>